<accession>A0A8X6H4R1</accession>
<evidence type="ECO:0000313" key="3">
    <source>
        <dbReference type="Proteomes" id="UP000887116"/>
    </source>
</evidence>
<keyword evidence="2" id="KW-0675">Receptor</keyword>
<feature type="compositionally biased region" description="Basic and acidic residues" evidence="1">
    <location>
        <begin position="112"/>
        <end position="142"/>
    </location>
</feature>
<comment type="caution">
    <text evidence="2">The sequence shown here is derived from an EMBL/GenBank/DDBJ whole genome shotgun (WGS) entry which is preliminary data.</text>
</comment>
<dbReference type="OrthoDB" id="10589081at2759"/>
<feature type="compositionally biased region" description="Basic residues" evidence="1">
    <location>
        <begin position="143"/>
        <end position="153"/>
    </location>
</feature>
<dbReference type="EMBL" id="BMAO01037325">
    <property type="protein sequence ID" value="GFR16948.1"/>
    <property type="molecule type" value="Genomic_DNA"/>
</dbReference>
<organism evidence="2 3">
    <name type="scientific">Trichonephila clavata</name>
    <name type="common">Joro spider</name>
    <name type="synonym">Nephila clavata</name>
    <dbReference type="NCBI Taxonomy" id="2740835"/>
    <lineage>
        <taxon>Eukaryota</taxon>
        <taxon>Metazoa</taxon>
        <taxon>Ecdysozoa</taxon>
        <taxon>Arthropoda</taxon>
        <taxon>Chelicerata</taxon>
        <taxon>Arachnida</taxon>
        <taxon>Araneae</taxon>
        <taxon>Araneomorphae</taxon>
        <taxon>Entelegynae</taxon>
        <taxon>Araneoidea</taxon>
        <taxon>Nephilidae</taxon>
        <taxon>Trichonephila</taxon>
    </lineage>
</organism>
<gene>
    <name evidence="2" type="primary">NCOA5</name>
    <name evidence="2" type="ORF">TNCT_177631</name>
</gene>
<name>A0A8X6H4R1_TRICU</name>
<proteinExistence type="predicted"/>
<evidence type="ECO:0000256" key="1">
    <source>
        <dbReference type="SAM" id="MobiDB-lite"/>
    </source>
</evidence>
<evidence type="ECO:0000313" key="2">
    <source>
        <dbReference type="EMBL" id="GFR16948.1"/>
    </source>
</evidence>
<keyword evidence="3" id="KW-1185">Reference proteome</keyword>
<feature type="compositionally biased region" description="Basic and acidic residues" evidence="1">
    <location>
        <begin position="158"/>
        <end position="221"/>
    </location>
</feature>
<reference evidence="2" key="1">
    <citation type="submission" date="2020-07" db="EMBL/GenBank/DDBJ databases">
        <title>Multicomponent nature underlies the extraordinary mechanical properties of spider dragline silk.</title>
        <authorList>
            <person name="Kono N."/>
            <person name="Nakamura H."/>
            <person name="Mori M."/>
            <person name="Yoshida Y."/>
            <person name="Ohtoshi R."/>
            <person name="Malay A.D."/>
            <person name="Moran D.A.P."/>
            <person name="Tomita M."/>
            <person name="Numata K."/>
            <person name="Arakawa K."/>
        </authorList>
    </citation>
    <scope>NUCLEOTIDE SEQUENCE</scope>
</reference>
<sequence length="248" mass="28629">MPRNSDRIKKSKPNADNITAAAEAVLKDGVPVRTAVRQFGERLRILTDTPEKEEIEKQHAIKIAKKNMKKSEFEIEATSSEELSNIEDSDSTDILIMSYRGRDSESGNMNKMDLDESRRYGGNNMDDKGLDDPDERRFDSGRGRRPPFGRGRRPSPPGRDRNRDYGFGRDEPSLRDRSPMRGPDDRFSDRYKKDDGPYPKRDEGRKDMGRFYGDEPHRDRYMDGRSRLEGLVEVIILVLMDQEININQ</sequence>
<feature type="region of interest" description="Disordered" evidence="1">
    <location>
        <begin position="77"/>
        <end position="221"/>
    </location>
</feature>
<dbReference type="AlphaFoldDB" id="A0A8X6H4R1"/>
<feature type="non-terminal residue" evidence="2">
    <location>
        <position position="248"/>
    </location>
</feature>
<protein>
    <submittedName>
        <fullName evidence="2">Nuclear receptor coactivator 5</fullName>
    </submittedName>
</protein>
<dbReference type="Proteomes" id="UP000887116">
    <property type="component" value="Unassembled WGS sequence"/>
</dbReference>